<dbReference type="Gene3D" id="1.20.5.190">
    <property type="match status" value="1"/>
</dbReference>
<dbReference type="Pfam" id="PF00612">
    <property type="entry name" value="IQ"/>
    <property type="match status" value="2"/>
</dbReference>
<dbReference type="Gene3D" id="1.25.40.20">
    <property type="entry name" value="Ankyrin repeat-containing domain"/>
    <property type="match status" value="1"/>
</dbReference>
<dbReference type="OMA" id="SIRIACH"/>
<dbReference type="EMBL" id="LJIJ01000607">
    <property type="protein sequence ID" value="ODM95909.1"/>
    <property type="molecule type" value="Genomic_DNA"/>
</dbReference>
<dbReference type="GO" id="GO:0003690">
    <property type="term" value="F:double-stranded DNA binding"/>
    <property type="evidence" value="ECO:0007669"/>
    <property type="project" value="TreeGrafter"/>
</dbReference>
<dbReference type="OrthoDB" id="407555at2759"/>
<reference evidence="2 3" key="1">
    <citation type="journal article" date="2016" name="Genome Biol. Evol.">
        <title>Gene Family Evolution Reflects Adaptation to Soil Environmental Stressors in the Genome of the Collembolan Orchesella cincta.</title>
        <authorList>
            <person name="Faddeeva-Vakhrusheva A."/>
            <person name="Derks M.F."/>
            <person name="Anvar S.Y."/>
            <person name="Agamennone V."/>
            <person name="Suring W."/>
            <person name="Smit S."/>
            <person name="van Straalen N.M."/>
            <person name="Roelofs D."/>
        </authorList>
    </citation>
    <scope>NUCLEOTIDE SEQUENCE [LARGE SCALE GENOMIC DNA]</scope>
    <source>
        <tissue evidence="2">Mixed pool</tissue>
    </source>
</reference>
<feature type="compositionally biased region" description="Low complexity" evidence="1">
    <location>
        <begin position="230"/>
        <end position="247"/>
    </location>
</feature>
<accession>A0A1D2MS23</accession>
<keyword evidence="3" id="KW-1185">Reference proteome</keyword>
<evidence type="ECO:0000313" key="2">
    <source>
        <dbReference type="EMBL" id="ODM95909.1"/>
    </source>
</evidence>
<name>A0A1D2MS23_ORCCI</name>
<dbReference type="CDD" id="cd23767">
    <property type="entry name" value="IQCD"/>
    <property type="match status" value="1"/>
</dbReference>
<proteinExistence type="predicted"/>
<dbReference type="AlphaFoldDB" id="A0A1D2MS23"/>
<dbReference type="PROSITE" id="PS50096">
    <property type="entry name" value="IQ"/>
    <property type="match status" value="2"/>
</dbReference>
<feature type="region of interest" description="Disordered" evidence="1">
    <location>
        <begin position="219"/>
        <end position="247"/>
    </location>
</feature>
<dbReference type="GO" id="GO:0006357">
    <property type="term" value="P:regulation of transcription by RNA polymerase II"/>
    <property type="evidence" value="ECO:0007669"/>
    <property type="project" value="TreeGrafter"/>
</dbReference>
<evidence type="ECO:0000256" key="1">
    <source>
        <dbReference type="SAM" id="MobiDB-lite"/>
    </source>
</evidence>
<gene>
    <name evidence="2" type="ORF">Ocin01_10772</name>
</gene>
<protein>
    <submittedName>
        <fullName evidence="2">Calmodulin-binding transcription activator 1</fullName>
    </submittedName>
</protein>
<comment type="caution">
    <text evidence="2">The sequence shown here is derived from an EMBL/GenBank/DDBJ whole genome shotgun (WGS) entry which is preliminary data.</text>
</comment>
<dbReference type="Proteomes" id="UP000094527">
    <property type="component" value="Unassembled WGS sequence"/>
</dbReference>
<dbReference type="PANTHER" id="PTHR23335:SF1">
    <property type="entry name" value="CALMODULIN-BINDING TRANSCRIPTION ACTIVATOR, ISOFORM F"/>
    <property type="match status" value="1"/>
</dbReference>
<dbReference type="GO" id="GO:0003712">
    <property type="term" value="F:transcription coregulator activity"/>
    <property type="evidence" value="ECO:0007669"/>
    <property type="project" value="TreeGrafter"/>
</dbReference>
<dbReference type="InterPro" id="IPR000048">
    <property type="entry name" value="IQ_motif_EF-hand-BS"/>
</dbReference>
<dbReference type="SMART" id="SM00015">
    <property type="entry name" value="IQ"/>
    <property type="match status" value="3"/>
</dbReference>
<dbReference type="InterPro" id="IPR036770">
    <property type="entry name" value="Ankyrin_rpt-contain_sf"/>
</dbReference>
<dbReference type="GO" id="GO:0005634">
    <property type="term" value="C:nucleus"/>
    <property type="evidence" value="ECO:0007669"/>
    <property type="project" value="TreeGrafter"/>
</dbReference>
<sequence>MSGDFTGIKSLEDGAVRICMELMNQQWLNNDSDLNRTMPHPDRSMTLLHISAALGYARLVFTLIRWKRENPSKLLDSELNPLKPDDLGLIPLMWCARYGHLECGIILAQWSPECLQKRDSEGLNPVQIAVARGFVKCASELEKIQTIRAAPGFSQSLDTEEFSLINQFQGQTRHLSEDFGLKDCFFGQPETTLELAIPSEEESRVLNLAEQIIAAMPERIKKESCEENTSPSESQDSSIMSSDPSEQTDFTFEFSDRNYRYYESETPCSSMSPSSSCLQSPCSSTFTVDSPQPTTADFCEFLQASAFEKDFSNLTLSDREQRELYEAAKVIQKAYRSYKGRKKLEEEEKEKAAAVIIQNYYRRYKQRFITNEIGNLKFDILHIFELSPLFGRLLILKTLTSYAYLRQVTQAALVIQNQYRNYCENKRFKKSTQEPGSGYNMGAREPVLPNSPSNLDCNKPQQMPQCSIRIACHKEMLSKIGVLLESQLTMGEKAKSIILLITAAIPFMKEASARLPKNFLTPSS</sequence>
<organism evidence="2 3">
    <name type="scientific">Orchesella cincta</name>
    <name type="common">Springtail</name>
    <name type="synonym">Podura cincta</name>
    <dbReference type="NCBI Taxonomy" id="48709"/>
    <lineage>
        <taxon>Eukaryota</taxon>
        <taxon>Metazoa</taxon>
        <taxon>Ecdysozoa</taxon>
        <taxon>Arthropoda</taxon>
        <taxon>Hexapoda</taxon>
        <taxon>Collembola</taxon>
        <taxon>Entomobryomorpha</taxon>
        <taxon>Entomobryoidea</taxon>
        <taxon>Orchesellidae</taxon>
        <taxon>Orchesellinae</taxon>
        <taxon>Orchesella</taxon>
    </lineage>
</organism>
<evidence type="ECO:0000313" key="3">
    <source>
        <dbReference type="Proteomes" id="UP000094527"/>
    </source>
</evidence>
<dbReference type="STRING" id="48709.A0A1D2MS23"/>
<dbReference type="PANTHER" id="PTHR23335">
    <property type="entry name" value="CALMODULIN-BINDING TRANSCRIPTION ACTIVATOR CAMTA"/>
    <property type="match status" value="1"/>
</dbReference>
<dbReference type="SUPFAM" id="SSF48403">
    <property type="entry name" value="Ankyrin repeat"/>
    <property type="match status" value="1"/>
</dbReference>